<dbReference type="Pfam" id="PF17782">
    <property type="entry name" value="WHD_DprA"/>
    <property type="match status" value="1"/>
</dbReference>
<dbReference type="InterPro" id="IPR003488">
    <property type="entry name" value="DprA"/>
</dbReference>
<dbReference type="InterPro" id="IPR036388">
    <property type="entry name" value="WH-like_DNA-bd_sf"/>
</dbReference>
<proteinExistence type="inferred from homology"/>
<gene>
    <name evidence="4" type="primary">dprA</name>
    <name evidence="4" type="ORF">ENJ40_09340</name>
</gene>
<dbReference type="SUPFAM" id="SSF102405">
    <property type="entry name" value="MCP/YpsA-like"/>
    <property type="match status" value="1"/>
</dbReference>
<sequence>MDLSEDRLYLVGLAVLKGLVPVVSCSRRSEVAPEEILRLGRDEVKRVRDRGYRLVFYPDREYPEALRKIPDPPAFLYVRGRVYGDLWGLGVVGARKASPYGLKLAREWSREVAARGTAIISGLALGVDAEAHKAALSAGGYTVAVLGSGLDVVYPSSHRRLAEDIVAAGGALVSEFPLGSRPERWHFPRRNRIIAGLSRAVLVVEAAEKSGALITARLAAEMGREVLAVPGSVFSPQSRGTNELLKQGAWPATEISDVLEALGLEKIPVQEPPPQPEDPLLACIPYYPKHFDEIMIESGLEMPDLAARLLELELAGFIQSLPGRFYQRVK</sequence>
<accession>A0A7C3GFR2</accession>
<dbReference type="Pfam" id="PF02481">
    <property type="entry name" value="DNA_processg_A"/>
    <property type="match status" value="1"/>
</dbReference>
<name>A0A7C3GFR2_9BACT</name>
<reference evidence="4" key="1">
    <citation type="journal article" date="2020" name="mSystems">
        <title>Genome- and Community-Level Interaction Insights into Carbon Utilization and Element Cycling Functions of Hydrothermarchaeota in Hydrothermal Sediment.</title>
        <authorList>
            <person name="Zhou Z."/>
            <person name="Liu Y."/>
            <person name="Xu W."/>
            <person name="Pan J."/>
            <person name="Luo Z.H."/>
            <person name="Li M."/>
        </authorList>
    </citation>
    <scope>NUCLEOTIDE SEQUENCE [LARGE SCALE GENOMIC DNA]</scope>
    <source>
        <strain evidence="4">HyVt-483</strain>
    </source>
</reference>
<organism evidence="4">
    <name type="scientific">Thermosulfurimonas dismutans</name>
    <dbReference type="NCBI Taxonomy" id="999894"/>
    <lineage>
        <taxon>Bacteria</taxon>
        <taxon>Pseudomonadati</taxon>
        <taxon>Thermodesulfobacteriota</taxon>
        <taxon>Thermodesulfobacteria</taxon>
        <taxon>Thermodesulfobacteriales</taxon>
        <taxon>Thermodesulfobacteriaceae</taxon>
        <taxon>Thermosulfurimonas</taxon>
    </lineage>
</organism>
<dbReference type="GO" id="GO:0009294">
    <property type="term" value="P:DNA-mediated transformation"/>
    <property type="evidence" value="ECO:0007669"/>
    <property type="project" value="InterPro"/>
</dbReference>
<dbReference type="NCBIfam" id="TIGR00732">
    <property type="entry name" value="dprA"/>
    <property type="match status" value="1"/>
</dbReference>
<feature type="domain" description="DprA winged helix" evidence="3">
    <location>
        <begin position="270"/>
        <end position="323"/>
    </location>
</feature>
<dbReference type="Proteomes" id="UP000886043">
    <property type="component" value="Unassembled WGS sequence"/>
</dbReference>
<dbReference type="InterPro" id="IPR041614">
    <property type="entry name" value="DprA_WH"/>
</dbReference>
<dbReference type="PANTHER" id="PTHR43022">
    <property type="entry name" value="PROTEIN SMF"/>
    <property type="match status" value="1"/>
</dbReference>
<dbReference type="PANTHER" id="PTHR43022:SF1">
    <property type="entry name" value="PROTEIN SMF"/>
    <property type="match status" value="1"/>
</dbReference>
<evidence type="ECO:0000256" key="1">
    <source>
        <dbReference type="ARBA" id="ARBA00006525"/>
    </source>
</evidence>
<feature type="domain" description="Smf/DprA SLOG" evidence="2">
    <location>
        <begin position="54"/>
        <end position="262"/>
    </location>
</feature>
<protein>
    <submittedName>
        <fullName evidence="4">DNA-protecting protein DprA</fullName>
    </submittedName>
</protein>
<dbReference type="AlphaFoldDB" id="A0A7C3GFR2"/>
<evidence type="ECO:0000259" key="3">
    <source>
        <dbReference type="Pfam" id="PF17782"/>
    </source>
</evidence>
<evidence type="ECO:0000259" key="2">
    <source>
        <dbReference type="Pfam" id="PF02481"/>
    </source>
</evidence>
<evidence type="ECO:0000313" key="4">
    <source>
        <dbReference type="EMBL" id="HFC98638.1"/>
    </source>
</evidence>
<dbReference type="Gene3D" id="1.10.10.10">
    <property type="entry name" value="Winged helix-like DNA-binding domain superfamily/Winged helix DNA-binding domain"/>
    <property type="match status" value="1"/>
</dbReference>
<dbReference type="EMBL" id="DRMH01000130">
    <property type="protein sequence ID" value="HFC98638.1"/>
    <property type="molecule type" value="Genomic_DNA"/>
</dbReference>
<comment type="caution">
    <text evidence="4">The sequence shown here is derived from an EMBL/GenBank/DDBJ whole genome shotgun (WGS) entry which is preliminary data.</text>
</comment>
<dbReference type="InterPro" id="IPR057666">
    <property type="entry name" value="DrpA_SLOG"/>
</dbReference>
<dbReference type="Gene3D" id="3.40.50.450">
    <property type="match status" value="1"/>
</dbReference>
<comment type="similarity">
    <text evidence="1">Belongs to the DprA/Smf family.</text>
</comment>